<gene>
    <name evidence="3" type="ORF">A9F13_03g00253</name>
</gene>
<feature type="domain" description="Rab-GAP TBC" evidence="2">
    <location>
        <begin position="129"/>
        <end position="324"/>
    </location>
</feature>
<dbReference type="EMBL" id="LYUB02000003">
    <property type="protein sequence ID" value="OVF09906.1"/>
    <property type="molecule type" value="Genomic_DNA"/>
</dbReference>
<dbReference type="InterPro" id="IPR050302">
    <property type="entry name" value="Rab_GAP_TBC_domain"/>
</dbReference>
<dbReference type="GO" id="GO:0005096">
    <property type="term" value="F:GTPase activator activity"/>
    <property type="evidence" value="ECO:0007669"/>
    <property type="project" value="TreeGrafter"/>
</dbReference>
<dbReference type="Proteomes" id="UP000195602">
    <property type="component" value="Unassembled WGS sequence"/>
</dbReference>
<dbReference type="InterPro" id="IPR000195">
    <property type="entry name" value="Rab-GAP-TBC_dom"/>
</dbReference>
<dbReference type="Gene3D" id="1.10.472.80">
    <property type="entry name" value="Ypt/Rab-GAP domain of gyp1p, domain 3"/>
    <property type="match status" value="1"/>
</dbReference>
<evidence type="ECO:0000259" key="2">
    <source>
        <dbReference type="PROSITE" id="PS50086"/>
    </source>
</evidence>
<name>A0AA91Q1Z7_CLALS</name>
<dbReference type="AlphaFoldDB" id="A0AA91Q1Z7"/>
<protein>
    <submittedName>
        <fullName evidence="3">Reticulon-like protein</fullName>
    </submittedName>
</protein>
<dbReference type="PANTHER" id="PTHR47219">
    <property type="entry name" value="RAB GTPASE-ACTIVATING PROTEIN 1-LIKE"/>
    <property type="match status" value="1"/>
</dbReference>
<comment type="caution">
    <text evidence="3">The sequence shown here is derived from an EMBL/GenBank/DDBJ whole genome shotgun (WGS) entry which is preliminary data.</text>
</comment>
<reference evidence="3 4" key="1">
    <citation type="submission" date="2017-04" db="EMBL/GenBank/DDBJ databases">
        <title>Draft genome of the yeast Clavispora lusitaniae type strain CBS 6936.</title>
        <authorList>
            <person name="Durrens P."/>
            <person name="Klopp C."/>
            <person name="Biteau N."/>
            <person name="Fitton-Ouhabi V."/>
            <person name="Dementhon K."/>
            <person name="Accoceberry I."/>
            <person name="Sherman D.J."/>
            <person name="Noel T."/>
        </authorList>
    </citation>
    <scope>NUCLEOTIDE SEQUENCE [LARGE SCALE GENOMIC DNA]</scope>
    <source>
        <strain evidence="3 4">CBS 6936</strain>
    </source>
</reference>
<dbReference type="OMA" id="SKWGNVI"/>
<dbReference type="PANTHER" id="PTHR47219:SF9">
    <property type="entry name" value="GTPASE ACTIVATING PROTEIN AND CENTROSOME-ASSOCIATED, ISOFORM B"/>
    <property type="match status" value="1"/>
</dbReference>
<dbReference type="GO" id="GO:0031267">
    <property type="term" value="F:small GTPase binding"/>
    <property type="evidence" value="ECO:0007669"/>
    <property type="project" value="TreeGrafter"/>
</dbReference>
<feature type="region of interest" description="Disordered" evidence="1">
    <location>
        <begin position="428"/>
        <end position="453"/>
    </location>
</feature>
<accession>A0AA91Q1Z7</accession>
<proteinExistence type="predicted"/>
<dbReference type="KEGG" id="clus:A9F13_03g00253"/>
<dbReference type="GO" id="GO:0030427">
    <property type="term" value="C:site of polarized growth"/>
    <property type="evidence" value="ECO:0007669"/>
    <property type="project" value="UniProtKB-ARBA"/>
</dbReference>
<evidence type="ECO:0000256" key="1">
    <source>
        <dbReference type="SAM" id="MobiDB-lite"/>
    </source>
</evidence>
<organism evidence="3 4">
    <name type="scientific">Clavispora lusitaniae</name>
    <name type="common">Candida lusitaniae</name>
    <dbReference type="NCBI Taxonomy" id="36911"/>
    <lineage>
        <taxon>Eukaryota</taxon>
        <taxon>Fungi</taxon>
        <taxon>Dikarya</taxon>
        <taxon>Ascomycota</taxon>
        <taxon>Saccharomycotina</taxon>
        <taxon>Pichiomycetes</taxon>
        <taxon>Metschnikowiaceae</taxon>
        <taxon>Clavispora</taxon>
    </lineage>
</organism>
<dbReference type="Gene3D" id="1.10.8.270">
    <property type="entry name" value="putative rabgap domain of human tbc1 domain family member 14 like domains"/>
    <property type="match status" value="1"/>
</dbReference>
<dbReference type="InterPro" id="IPR035969">
    <property type="entry name" value="Rab-GAP_TBC_sf"/>
</dbReference>
<evidence type="ECO:0000313" key="4">
    <source>
        <dbReference type="Proteomes" id="UP000195602"/>
    </source>
</evidence>
<dbReference type="SUPFAM" id="SSF47923">
    <property type="entry name" value="Ypt/Rab-GAP domain of gyp1p"/>
    <property type="match status" value="2"/>
</dbReference>
<evidence type="ECO:0000313" key="3">
    <source>
        <dbReference type="EMBL" id="OVF09906.1"/>
    </source>
</evidence>
<dbReference type="Pfam" id="PF00566">
    <property type="entry name" value="RabGAP-TBC"/>
    <property type="match status" value="1"/>
</dbReference>
<dbReference type="SMART" id="SM00164">
    <property type="entry name" value="TBC"/>
    <property type="match status" value="1"/>
</dbReference>
<sequence length="561" mass="62791">MFDESLLEFEESLSSIGSSHELLRNNTDLKVDLNRFCSSSLGHKGFSEQELFSFFTNYDYESDDVTVCYSCGNLVGSSSKDCCRAYVADQKLGLRSSFEKSYWTSFFENPYKTILALPNYTKMCFLQCGMPVQLRSIVWQRLILISQTNQTEIPEVSLMLFKNFQHSYNKSISNQINKDLSRTFPSVAFFQREDTIQGLLTILNVYANYDLDLGYCQGLLFLVGTLYHSFRQQEFTFHALCKIMECEPELRGIFVPSTMSSILNKWNDEFSSIFSRIDPELAQHLASFCDCKVFLYQWWLSFSLIHSPGMGINQRIVDLCLLEGWKVGIFKISMGLLVCNKPILMSFGEGDEEVVYQHLLNESKWGNIVNSLTSFFADHMSSWDASLFTFKKAAPAKTHKRTATATVIDAFKNFTVSGPGSAVSGLVSSGSSGSGFSEPRSTGSVSSASSTFSTGSSRIVDTRVNRSSSTVSTSSRTDLDSVYSDVHSTCSSETHRSLVDSLKVPGRKTCEDTASIASRNEMDILVSENQVLKFLLKKACSQLSDPQLKNEILQAVDLDTI</sequence>
<dbReference type="PROSITE" id="PS50086">
    <property type="entry name" value="TBC_RABGAP"/>
    <property type="match status" value="1"/>
</dbReference>